<name>A0ABW5EDN7_9GAMM</name>
<dbReference type="Gene3D" id="3.60.10.10">
    <property type="entry name" value="Endonuclease/exonuclease/phosphatase"/>
    <property type="match status" value="1"/>
</dbReference>
<keyword evidence="3" id="KW-1185">Reference proteome</keyword>
<comment type="caution">
    <text evidence="2">The sequence shown here is derived from an EMBL/GenBank/DDBJ whole genome shotgun (WGS) entry which is preliminary data.</text>
</comment>
<protein>
    <submittedName>
        <fullName evidence="2">Endonuclease/exonuclease/phosphatase family protein</fullName>
    </submittedName>
</protein>
<dbReference type="PANTHER" id="PTHR14859:SF15">
    <property type="entry name" value="ENDONUCLEASE_EXONUCLEASE_PHOSPHATASE DOMAIN-CONTAINING PROTEIN"/>
    <property type="match status" value="1"/>
</dbReference>
<dbReference type="InterPro" id="IPR051916">
    <property type="entry name" value="GPI-anchor_lipid_remodeler"/>
</dbReference>
<dbReference type="GO" id="GO:0004519">
    <property type="term" value="F:endonuclease activity"/>
    <property type="evidence" value="ECO:0007669"/>
    <property type="project" value="UniProtKB-KW"/>
</dbReference>
<dbReference type="Proteomes" id="UP001597425">
    <property type="component" value="Unassembled WGS sequence"/>
</dbReference>
<proteinExistence type="predicted"/>
<sequence length="817" mass="90746">MLDRIASRLRRWRRRFSRSEWMAQLLGLPTSECPPGDPGLVLIQIDGLAHPQLEQALAKGRMPFLKRLMEKEHYHLEHLYPGVPSTTPAVQAELFFGVRQAVPAFGFMMRESQKLVRMYDPHVAARVEEKLNARCRDPLLAGGGSCYLSLFRAGAARGEAHFCPADQGWGPALRDASPWKVLLLLLTNAWSLVRTAGLVVVEFVLAIVDCVRGVFRGQDLVRELMFIPTRVAVTILMRELCTIGVKIDIARGLPVIYVNLLGYDEQSHRRGPRSAFAHWVLKGIDDAIARIWRAAHGSDRRHYDVWIFSDHGQEQTRPYEREFGRSLGEALADALSDLPGSPEQYPSKGRRGIDLERARLFGSEWIEKMTPDEGGDEHAGDTPLALAALGPLAMLYNLELDGTERAQVAQLIVEQARVPLVLYRTDPADPASAVHGWWAHGPVKLPQDGPALLGANHPFPDETIADMVQLCSHPDAGDFMMYGWCAGMDQPLTFAMENGSHGGAGPNETHAFALMPEDIPPPNPERGHWRPEELRATARAYLRGLNPATARPRRAAVKTLRVMTYNVHSCRGIDGKLSPQRIARVIARYQPDVVALQELDVLRERSGGLDQAERLARLLAMDVHFHPALHLEEERYGDAILTHLPVRLIKKDILPGPPNGKSGLFNPAADEPRGAIWVEVEHEGQKLQIINTHLGLSKAERLRQVDALLGPEWLAHPHCSGPRLLMGDLNALPNSAECKRLGGHLRDAQVAAPDHKPRGTFFSRMPQARIDYIYTSPDFRVERILVPGTELTRQASDHLPLIADIELPTGDGDSPGD</sequence>
<reference evidence="3" key="1">
    <citation type="journal article" date="2019" name="Int. J. Syst. Evol. Microbiol.">
        <title>The Global Catalogue of Microorganisms (GCM) 10K type strain sequencing project: providing services to taxonomists for standard genome sequencing and annotation.</title>
        <authorList>
            <consortium name="The Broad Institute Genomics Platform"/>
            <consortium name="The Broad Institute Genome Sequencing Center for Infectious Disease"/>
            <person name="Wu L."/>
            <person name="Ma J."/>
        </authorList>
    </citation>
    <scope>NUCLEOTIDE SEQUENCE [LARGE SCALE GENOMIC DNA]</scope>
    <source>
        <strain evidence="3">KCTC 12848</strain>
    </source>
</reference>
<dbReference type="RefSeq" id="WP_265723265.1">
    <property type="nucleotide sequence ID" value="NZ_JAPIVK010000044.1"/>
</dbReference>
<keyword evidence="2" id="KW-0255">Endonuclease</keyword>
<dbReference type="InterPro" id="IPR005135">
    <property type="entry name" value="Endo/exonuclease/phosphatase"/>
</dbReference>
<dbReference type="EMBL" id="JBHUJD010000015">
    <property type="protein sequence ID" value="MFD2311209.1"/>
    <property type="molecule type" value="Genomic_DNA"/>
</dbReference>
<evidence type="ECO:0000313" key="3">
    <source>
        <dbReference type="Proteomes" id="UP001597425"/>
    </source>
</evidence>
<organism evidence="2 3">
    <name type="scientific">Microbulbifer halophilus</name>
    <dbReference type="NCBI Taxonomy" id="453963"/>
    <lineage>
        <taxon>Bacteria</taxon>
        <taxon>Pseudomonadati</taxon>
        <taxon>Pseudomonadota</taxon>
        <taxon>Gammaproteobacteria</taxon>
        <taxon>Cellvibrionales</taxon>
        <taxon>Microbulbiferaceae</taxon>
        <taxon>Microbulbifer</taxon>
    </lineage>
</organism>
<dbReference type="Pfam" id="PF03372">
    <property type="entry name" value="Exo_endo_phos"/>
    <property type="match status" value="1"/>
</dbReference>
<evidence type="ECO:0000313" key="2">
    <source>
        <dbReference type="EMBL" id="MFD2311209.1"/>
    </source>
</evidence>
<evidence type="ECO:0000259" key="1">
    <source>
        <dbReference type="Pfam" id="PF03372"/>
    </source>
</evidence>
<gene>
    <name evidence="2" type="ORF">ACFSKX_12350</name>
</gene>
<dbReference type="Gene3D" id="3.40.720.10">
    <property type="entry name" value="Alkaline Phosphatase, subunit A"/>
    <property type="match status" value="2"/>
</dbReference>
<feature type="domain" description="Endonuclease/exonuclease/phosphatase" evidence="1">
    <location>
        <begin position="563"/>
        <end position="798"/>
    </location>
</feature>
<dbReference type="InterPro" id="IPR036691">
    <property type="entry name" value="Endo/exonu/phosph_ase_sf"/>
</dbReference>
<keyword evidence="2" id="KW-0378">Hydrolase</keyword>
<keyword evidence="2" id="KW-0540">Nuclease</keyword>
<dbReference type="SUPFAM" id="SSF53649">
    <property type="entry name" value="Alkaline phosphatase-like"/>
    <property type="match status" value="1"/>
</dbReference>
<dbReference type="InterPro" id="IPR017850">
    <property type="entry name" value="Alkaline_phosphatase_core_sf"/>
</dbReference>
<dbReference type="PANTHER" id="PTHR14859">
    <property type="entry name" value="CALCOFLUOR WHITE HYPERSENSITIVE PROTEIN PRECURSOR"/>
    <property type="match status" value="1"/>
</dbReference>
<accession>A0ABW5EDN7</accession>
<dbReference type="SUPFAM" id="SSF56219">
    <property type="entry name" value="DNase I-like"/>
    <property type="match status" value="1"/>
</dbReference>